<dbReference type="CDD" id="cd11731">
    <property type="entry name" value="Lin1944_like_SDR_c"/>
    <property type="match status" value="1"/>
</dbReference>
<sequence>MAGVETVTNPQERKHMAKTVAVIGATGTIGQAVARRVGEYHKVIPVSRHSAVTVDMTDEQSIRRFYEDNGPFDAVAVCAGYAPFDHVTSLKLDDFSAAASGKLLGQISLVLNGMSHVNDGGSFTLISGILAQCPVAGSATASAANGGIESFTVAASTELPRGQRINTISPTVLQESSQSHSLFRGFKQVPASDVADAYLRSIDGVETGKIFRVWG</sequence>
<dbReference type="EMBL" id="QFRA01000006">
    <property type="protein sequence ID" value="PZR05433.1"/>
    <property type="molecule type" value="Genomic_DNA"/>
</dbReference>
<dbReference type="SUPFAM" id="SSF51735">
    <property type="entry name" value="NAD(P)-binding Rossmann-fold domains"/>
    <property type="match status" value="1"/>
</dbReference>
<accession>A0A2W5SXH2</accession>
<dbReference type="InterPro" id="IPR051122">
    <property type="entry name" value="SDR_DHRS6-like"/>
</dbReference>
<keyword evidence="2" id="KW-0560">Oxidoreductase</keyword>
<dbReference type="Gene3D" id="3.40.50.720">
    <property type="entry name" value="NAD(P)-binding Rossmann-like Domain"/>
    <property type="match status" value="1"/>
</dbReference>
<dbReference type="Pfam" id="PF13561">
    <property type="entry name" value="adh_short_C2"/>
    <property type="match status" value="1"/>
</dbReference>
<dbReference type="Proteomes" id="UP000249432">
    <property type="component" value="Unassembled WGS sequence"/>
</dbReference>
<evidence type="ECO:0000313" key="3">
    <source>
        <dbReference type="EMBL" id="PZR05433.1"/>
    </source>
</evidence>
<gene>
    <name evidence="3" type="ORF">DI525_03890</name>
</gene>
<evidence type="ECO:0000313" key="4">
    <source>
        <dbReference type="Proteomes" id="UP000249432"/>
    </source>
</evidence>
<dbReference type="NCBIfam" id="NF005754">
    <property type="entry name" value="PRK07578.1"/>
    <property type="match status" value="1"/>
</dbReference>
<dbReference type="PANTHER" id="PTHR43477:SF1">
    <property type="entry name" value="DIHYDROANTICAPSIN 7-DEHYDROGENASE"/>
    <property type="match status" value="1"/>
</dbReference>
<comment type="similarity">
    <text evidence="1">Belongs to the short-chain dehydrogenases/reductases (SDR) family.</text>
</comment>
<dbReference type="GO" id="GO:0016491">
    <property type="term" value="F:oxidoreductase activity"/>
    <property type="evidence" value="ECO:0007669"/>
    <property type="project" value="UniProtKB-KW"/>
</dbReference>
<dbReference type="InterPro" id="IPR036291">
    <property type="entry name" value="NAD(P)-bd_dom_sf"/>
</dbReference>
<reference evidence="3 4" key="1">
    <citation type="submission" date="2017-08" db="EMBL/GenBank/DDBJ databases">
        <title>Infants hospitalized years apart are colonized by the same room-sourced microbial strains.</title>
        <authorList>
            <person name="Brooks B."/>
            <person name="Olm M.R."/>
            <person name="Firek B.A."/>
            <person name="Baker R."/>
            <person name="Thomas B.C."/>
            <person name="Morowitz M.J."/>
            <person name="Banfield J.F."/>
        </authorList>
    </citation>
    <scope>NUCLEOTIDE SEQUENCE [LARGE SCALE GENOMIC DNA]</scope>
    <source>
        <strain evidence="3">S2_003_000_R1_3</strain>
    </source>
</reference>
<dbReference type="PANTHER" id="PTHR43477">
    <property type="entry name" value="DIHYDROANTICAPSIN 7-DEHYDROGENASE"/>
    <property type="match status" value="1"/>
</dbReference>
<organism evidence="3 4">
    <name type="scientific">Corynebacterium kroppenstedtii</name>
    <dbReference type="NCBI Taxonomy" id="161879"/>
    <lineage>
        <taxon>Bacteria</taxon>
        <taxon>Bacillati</taxon>
        <taxon>Actinomycetota</taxon>
        <taxon>Actinomycetes</taxon>
        <taxon>Mycobacteriales</taxon>
        <taxon>Corynebacteriaceae</taxon>
        <taxon>Corynebacterium</taxon>
    </lineage>
</organism>
<proteinExistence type="inferred from homology"/>
<evidence type="ECO:0000256" key="1">
    <source>
        <dbReference type="ARBA" id="ARBA00006484"/>
    </source>
</evidence>
<evidence type="ECO:0000256" key="2">
    <source>
        <dbReference type="ARBA" id="ARBA00023002"/>
    </source>
</evidence>
<protein>
    <submittedName>
        <fullName evidence="3">Short chain dehydrogenase</fullName>
    </submittedName>
</protein>
<comment type="caution">
    <text evidence="3">The sequence shown here is derived from an EMBL/GenBank/DDBJ whole genome shotgun (WGS) entry which is preliminary data.</text>
</comment>
<dbReference type="InterPro" id="IPR002347">
    <property type="entry name" value="SDR_fam"/>
</dbReference>
<dbReference type="PRINTS" id="PR00081">
    <property type="entry name" value="GDHRDH"/>
</dbReference>
<dbReference type="AlphaFoldDB" id="A0A2W5SXH2"/>
<name>A0A2W5SXH2_9CORY</name>